<dbReference type="FunFam" id="3.80.10.10:FF:000400">
    <property type="entry name" value="Nuclear pore complex protein NUP107"/>
    <property type="match status" value="1"/>
</dbReference>
<keyword evidence="4" id="KW-0677">Repeat</keyword>
<keyword evidence="2" id="KW-0433">Leucine-rich repeat</keyword>
<evidence type="ECO:0000313" key="7">
    <source>
        <dbReference type="EMBL" id="KAL3501954.1"/>
    </source>
</evidence>
<accession>A0ABD2Y6N4</accession>
<reference evidence="7 8" key="1">
    <citation type="submission" date="2024-11" db="EMBL/GenBank/DDBJ databases">
        <title>A near-complete genome assembly of Cinchona calisaya.</title>
        <authorList>
            <person name="Lian D.C."/>
            <person name="Zhao X.W."/>
            <person name="Wei L."/>
        </authorList>
    </citation>
    <scope>NUCLEOTIDE SEQUENCE [LARGE SCALE GENOMIC DNA]</scope>
    <source>
        <tissue evidence="7">Nenye</tissue>
    </source>
</reference>
<evidence type="ECO:0000256" key="5">
    <source>
        <dbReference type="ARBA" id="ARBA00023136"/>
    </source>
</evidence>
<sequence length="242" mass="27359">MNWSTSISVCNWIGITCNARHGRFATIHLPDMGLIGTTPPHLGNLSFLAKFNITNNAFHGELPKELANLRRLKYLVLALNNFVGGFRLWLREFSYLKILKYLHIPSNKPRGSFPQALFNLSSLKVLAFANNGLSGYLPARIYDQLPQLKALDLLRIEIQGEIPWCISECSNLEFSGMLYSKIVGKIPRGIWDLTMLTRLHLGGLGIEDCNRTDAYLPREDAINTLVLFFFSTVVYIICIANR</sequence>
<evidence type="ECO:0000256" key="4">
    <source>
        <dbReference type="ARBA" id="ARBA00022737"/>
    </source>
</evidence>
<comment type="caution">
    <text evidence="7">The sequence shown here is derived from an EMBL/GenBank/DDBJ whole genome shotgun (WGS) entry which is preliminary data.</text>
</comment>
<keyword evidence="5 6" id="KW-0472">Membrane</keyword>
<dbReference type="InterPro" id="IPR032675">
    <property type="entry name" value="LRR_dom_sf"/>
</dbReference>
<evidence type="ECO:0000313" key="8">
    <source>
        <dbReference type="Proteomes" id="UP001630127"/>
    </source>
</evidence>
<dbReference type="EMBL" id="JBJUIK010000015">
    <property type="protein sequence ID" value="KAL3501954.1"/>
    <property type="molecule type" value="Genomic_DNA"/>
</dbReference>
<gene>
    <name evidence="7" type="ORF">ACH5RR_036403</name>
</gene>
<dbReference type="InterPro" id="IPR053211">
    <property type="entry name" value="DNA_repair-toleration"/>
</dbReference>
<dbReference type="PANTHER" id="PTHR48060">
    <property type="entry name" value="DNA DAMAGE-REPAIR/TOLERATION PROTEIN DRT100"/>
    <property type="match status" value="1"/>
</dbReference>
<feature type="non-terminal residue" evidence="7">
    <location>
        <position position="242"/>
    </location>
</feature>
<dbReference type="SUPFAM" id="SSF52058">
    <property type="entry name" value="L domain-like"/>
    <property type="match status" value="1"/>
</dbReference>
<comment type="subcellular location">
    <subcellularLocation>
        <location evidence="1">Membrane</location>
    </subcellularLocation>
</comment>
<name>A0ABD2Y6N4_9GENT</name>
<organism evidence="7 8">
    <name type="scientific">Cinchona calisaya</name>
    <dbReference type="NCBI Taxonomy" id="153742"/>
    <lineage>
        <taxon>Eukaryota</taxon>
        <taxon>Viridiplantae</taxon>
        <taxon>Streptophyta</taxon>
        <taxon>Embryophyta</taxon>
        <taxon>Tracheophyta</taxon>
        <taxon>Spermatophyta</taxon>
        <taxon>Magnoliopsida</taxon>
        <taxon>eudicotyledons</taxon>
        <taxon>Gunneridae</taxon>
        <taxon>Pentapetalae</taxon>
        <taxon>asterids</taxon>
        <taxon>lamiids</taxon>
        <taxon>Gentianales</taxon>
        <taxon>Rubiaceae</taxon>
        <taxon>Cinchonoideae</taxon>
        <taxon>Cinchoneae</taxon>
        <taxon>Cinchona</taxon>
    </lineage>
</organism>
<dbReference type="GO" id="GO:0016020">
    <property type="term" value="C:membrane"/>
    <property type="evidence" value="ECO:0007669"/>
    <property type="project" value="UniProtKB-SubCell"/>
</dbReference>
<evidence type="ECO:0000256" key="3">
    <source>
        <dbReference type="ARBA" id="ARBA00022729"/>
    </source>
</evidence>
<dbReference type="PANTHER" id="PTHR48060:SF21">
    <property type="entry name" value="L DOMAIN-LIKE PROTEIN"/>
    <property type="match status" value="1"/>
</dbReference>
<evidence type="ECO:0008006" key="9">
    <source>
        <dbReference type="Google" id="ProtNLM"/>
    </source>
</evidence>
<proteinExistence type="predicted"/>
<dbReference type="AlphaFoldDB" id="A0ABD2Y6N4"/>
<dbReference type="Gene3D" id="3.80.10.10">
    <property type="entry name" value="Ribonuclease Inhibitor"/>
    <property type="match status" value="2"/>
</dbReference>
<keyword evidence="3" id="KW-0732">Signal</keyword>
<protein>
    <recommendedName>
        <fullName evidence="9">Leucine-rich repeat-containing N-terminal plant-type domain-containing protein</fullName>
    </recommendedName>
</protein>
<evidence type="ECO:0000256" key="6">
    <source>
        <dbReference type="SAM" id="Phobius"/>
    </source>
</evidence>
<keyword evidence="8" id="KW-1185">Reference proteome</keyword>
<keyword evidence="6" id="KW-0812">Transmembrane</keyword>
<evidence type="ECO:0000256" key="1">
    <source>
        <dbReference type="ARBA" id="ARBA00004370"/>
    </source>
</evidence>
<evidence type="ECO:0000256" key="2">
    <source>
        <dbReference type="ARBA" id="ARBA00022614"/>
    </source>
</evidence>
<feature type="transmembrane region" description="Helical" evidence="6">
    <location>
        <begin position="221"/>
        <end position="240"/>
    </location>
</feature>
<dbReference type="Proteomes" id="UP001630127">
    <property type="component" value="Unassembled WGS sequence"/>
</dbReference>
<keyword evidence="6" id="KW-1133">Transmembrane helix</keyword>